<keyword evidence="2" id="KW-0812">Transmembrane</keyword>
<dbReference type="GO" id="GO:0030332">
    <property type="term" value="F:cyclin binding"/>
    <property type="evidence" value="ECO:0007669"/>
    <property type="project" value="TreeGrafter"/>
</dbReference>
<evidence type="ECO:0000256" key="2">
    <source>
        <dbReference type="SAM" id="Phobius"/>
    </source>
</evidence>
<organism evidence="3 4">
    <name type="scientific">Rhizoctonia solani</name>
    <dbReference type="NCBI Taxonomy" id="456999"/>
    <lineage>
        <taxon>Eukaryota</taxon>
        <taxon>Fungi</taxon>
        <taxon>Dikarya</taxon>
        <taxon>Basidiomycota</taxon>
        <taxon>Agaricomycotina</taxon>
        <taxon>Agaricomycetes</taxon>
        <taxon>Cantharellales</taxon>
        <taxon>Ceratobasidiaceae</taxon>
        <taxon>Rhizoctonia</taxon>
    </lineage>
</organism>
<proteinExistence type="predicted"/>
<name>A0A8H7LI71_9AGAM</name>
<dbReference type="GO" id="GO:0005829">
    <property type="term" value="C:cytosol"/>
    <property type="evidence" value="ECO:0007669"/>
    <property type="project" value="TreeGrafter"/>
</dbReference>
<dbReference type="Proteomes" id="UP000650582">
    <property type="component" value="Unassembled WGS sequence"/>
</dbReference>
<dbReference type="GO" id="GO:0051865">
    <property type="term" value="P:protein autoubiquitination"/>
    <property type="evidence" value="ECO:0007669"/>
    <property type="project" value="TreeGrafter"/>
</dbReference>
<dbReference type="EMBL" id="JACYCC010000037">
    <property type="protein sequence ID" value="KAF8680320.1"/>
    <property type="molecule type" value="Genomic_DNA"/>
</dbReference>
<feature type="transmembrane region" description="Helical" evidence="2">
    <location>
        <begin position="831"/>
        <end position="859"/>
    </location>
</feature>
<dbReference type="GO" id="GO:0005634">
    <property type="term" value="C:nucleus"/>
    <property type="evidence" value="ECO:0007669"/>
    <property type="project" value="TreeGrafter"/>
</dbReference>
<feature type="region of interest" description="Disordered" evidence="1">
    <location>
        <begin position="332"/>
        <end position="358"/>
    </location>
</feature>
<dbReference type="AlphaFoldDB" id="A0A8H7LI71"/>
<feature type="region of interest" description="Disordered" evidence="1">
    <location>
        <begin position="1"/>
        <end position="40"/>
    </location>
</feature>
<dbReference type="Pfam" id="PF09814">
    <property type="entry name" value="HECT_2"/>
    <property type="match status" value="2"/>
</dbReference>
<dbReference type="GO" id="GO:0031624">
    <property type="term" value="F:ubiquitin conjugating enzyme binding"/>
    <property type="evidence" value="ECO:0007669"/>
    <property type="project" value="TreeGrafter"/>
</dbReference>
<dbReference type="PANTHER" id="PTHR31531">
    <property type="entry name" value="E3 UBIQUITIN-PROTEIN LIGASE E3D FAMILY MEMBER"/>
    <property type="match status" value="1"/>
</dbReference>
<accession>A0A8H7LI71</accession>
<evidence type="ECO:0000313" key="3">
    <source>
        <dbReference type="EMBL" id="KAF8680320.1"/>
    </source>
</evidence>
<reference evidence="3" key="1">
    <citation type="submission" date="2020-09" db="EMBL/GenBank/DDBJ databases">
        <title>Comparative genome analyses of four rice-infecting Rhizoctonia solani isolates reveal extensive enrichment of homogalacturonan modification genes.</title>
        <authorList>
            <person name="Lee D.-Y."/>
            <person name="Jeon J."/>
            <person name="Kim K.-T."/>
            <person name="Cheong K."/>
            <person name="Song H."/>
            <person name="Choi G."/>
            <person name="Ko J."/>
            <person name="Opiyo S.O."/>
            <person name="Zuo S."/>
            <person name="Madhav S."/>
            <person name="Lee Y.-H."/>
            <person name="Wang G.-L."/>
        </authorList>
    </citation>
    <scope>NUCLEOTIDE SEQUENCE</scope>
    <source>
        <strain evidence="3">AG1-IA YN-7</strain>
    </source>
</reference>
<keyword evidence="2" id="KW-1133">Transmembrane helix</keyword>
<dbReference type="InterPro" id="IPR019193">
    <property type="entry name" value="UBQ-conj_enz_E2-bd_prot"/>
</dbReference>
<keyword evidence="2" id="KW-0472">Membrane</keyword>
<dbReference type="GO" id="GO:0043161">
    <property type="term" value="P:proteasome-mediated ubiquitin-dependent protein catabolic process"/>
    <property type="evidence" value="ECO:0007669"/>
    <property type="project" value="TreeGrafter"/>
</dbReference>
<feature type="compositionally biased region" description="Basic and acidic residues" evidence="1">
    <location>
        <begin position="334"/>
        <end position="358"/>
    </location>
</feature>
<sequence length="1103" mass="120776">MATLTRIQNLISSRRNSPAPSPALLDSRVPSPFPSLSDRHEQTGETIITEHPAGPVHSNNVAPPTLTVELAEQTVETESRGQQEILPSLLSVEQSCLMALNNLFAGILPDENWRPIVPSRRHSLPSLVASNSQAVSLSDSTPLFTLVSNLRLQNVGEVMIQASDKHDALLCELGQHVERCSELMGTKDARLARLLVTLLQFSSKLATLTPLSTSLSPPGGLTSSVSPNLSEDEVYTTLSQQASNIQLRLQDSKPSGPTQGSVVAREQAMLWAQVNHVLGDIQNLCHERAVPTPFLSPYHSAGYDRTLPPEYDHDDYSANPPVYETPSQPFVDFPSEKEKESLEEQSVHRGASSHRESIVASEKMKLDLDSVMMAIDRLYMVAPQLSNQRVELKTRKLEQMEFARVAGAIEKLVDSGRLDDQRATYRPTSALRKGKQRLEDKQDLDQLMSMIGQAASRTLDSQTVFVDDMQARMDRARRRDDAKRNEFVTQLAQHSSHGRLHGQDAVFSSSVKGRKHAPNSSLDVVDGLLGPQNSDVTDPNTMMTLPEFVKSHPGPLPKPPSPTLMSNVGSPRLLKKPSKIGLQGRGRSNSAPPLAWLTGKTSASRSPLAQAQPSNVAQMNVTYVAEYRESLGMIAVQLRVGGLARTSRLEAEVTSTLGQSSLILRCGTTTLPSLDLPSQVPAGKVDLFAASMGKPLGATEYLDLKLPTVAGVDGRELEHDIPALLDAEQFRKSQTTSFVCISCSLPIVHGVASGNVRYDDLPSEHWVELLDAWMCHPDQQVTAELAKRAEGIWPMPGQILVGGGFLLFDSTMVNTGGLTACTEKASTQSSYFTFVINLGLVIAFLDFPFTLFYSALFALKWITRRPPSEALMSFGLAPTPKLRAGEPLGLCLSRLIQSVLYQFFTPVKQPIHAEPSALWATNGGTILTTDTLLKRFGNTSIGHRHERPEGITYRFKKYTTRPIAANFRFPRVPFTAFVAADMVDLAQAHASYRFVIQDEETETPRILIWLFKSAIQLSYAGATGSLIPPSGTITAAKVTFVIFGPGGTANSLERYPTFKNAEVLSYPMDLCRRLAGSLKESNAAYPESRRSLDGMSLGWLQRS</sequence>
<evidence type="ECO:0000256" key="1">
    <source>
        <dbReference type="SAM" id="MobiDB-lite"/>
    </source>
</evidence>
<feature type="region of interest" description="Disordered" evidence="1">
    <location>
        <begin position="510"/>
        <end position="539"/>
    </location>
</feature>
<dbReference type="GO" id="GO:0006513">
    <property type="term" value="P:protein monoubiquitination"/>
    <property type="evidence" value="ECO:0007669"/>
    <property type="project" value="TreeGrafter"/>
</dbReference>
<feature type="compositionally biased region" description="Polar residues" evidence="1">
    <location>
        <begin position="1"/>
        <end position="11"/>
    </location>
</feature>
<dbReference type="GO" id="GO:0000209">
    <property type="term" value="P:protein polyubiquitination"/>
    <property type="evidence" value="ECO:0007669"/>
    <property type="project" value="TreeGrafter"/>
</dbReference>
<comment type="caution">
    <text evidence="3">The sequence shown here is derived from an EMBL/GenBank/DDBJ whole genome shotgun (WGS) entry which is preliminary data.</text>
</comment>
<protein>
    <submittedName>
        <fullName evidence="3">HECT-like Ubiquitin-conjugating enzyme (E2)-binding</fullName>
    </submittedName>
</protein>
<dbReference type="PANTHER" id="PTHR31531:SF2">
    <property type="entry name" value="E3 UBIQUITIN-PROTEIN LIGASE E3D"/>
    <property type="match status" value="1"/>
</dbReference>
<dbReference type="GO" id="GO:0000151">
    <property type="term" value="C:ubiquitin ligase complex"/>
    <property type="evidence" value="ECO:0007669"/>
    <property type="project" value="TreeGrafter"/>
</dbReference>
<gene>
    <name evidence="3" type="ORF">RHS04_04787</name>
</gene>
<dbReference type="GO" id="GO:0061630">
    <property type="term" value="F:ubiquitin protein ligase activity"/>
    <property type="evidence" value="ECO:0007669"/>
    <property type="project" value="TreeGrafter"/>
</dbReference>
<evidence type="ECO:0000313" key="4">
    <source>
        <dbReference type="Proteomes" id="UP000650582"/>
    </source>
</evidence>